<proteinExistence type="predicted"/>
<protein>
    <submittedName>
        <fullName evidence="2">Uncharacterized protein</fullName>
    </submittedName>
</protein>
<dbReference type="AlphaFoldDB" id="A0A565AQ27"/>
<gene>
    <name evidence="2" type="ORF">ANE_LOCUS1594</name>
</gene>
<dbReference type="Proteomes" id="UP000489600">
    <property type="component" value="Unassembled WGS sequence"/>
</dbReference>
<evidence type="ECO:0000313" key="3">
    <source>
        <dbReference type="Proteomes" id="UP000489600"/>
    </source>
</evidence>
<sequence>MSEEYVNRRRMEKKAAAVAGKSLRSGSWSSKITSEKRNSNLLMSESRPENEFRVTGGGVYESFMFDCFSL</sequence>
<dbReference type="EMBL" id="CABITT030000001">
    <property type="protein sequence ID" value="VVA91149.1"/>
    <property type="molecule type" value="Genomic_DNA"/>
</dbReference>
<name>A0A565AQ27_9BRAS</name>
<evidence type="ECO:0000313" key="2">
    <source>
        <dbReference type="EMBL" id="VVA91149.1"/>
    </source>
</evidence>
<feature type="region of interest" description="Disordered" evidence="1">
    <location>
        <begin position="24"/>
        <end position="48"/>
    </location>
</feature>
<organism evidence="2 3">
    <name type="scientific">Arabis nemorensis</name>
    <dbReference type="NCBI Taxonomy" id="586526"/>
    <lineage>
        <taxon>Eukaryota</taxon>
        <taxon>Viridiplantae</taxon>
        <taxon>Streptophyta</taxon>
        <taxon>Embryophyta</taxon>
        <taxon>Tracheophyta</taxon>
        <taxon>Spermatophyta</taxon>
        <taxon>Magnoliopsida</taxon>
        <taxon>eudicotyledons</taxon>
        <taxon>Gunneridae</taxon>
        <taxon>Pentapetalae</taxon>
        <taxon>rosids</taxon>
        <taxon>malvids</taxon>
        <taxon>Brassicales</taxon>
        <taxon>Brassicaceae</taxon>
        <taxon>Arabideae</taxon>
        <taxon>Arabis</taxon>
    </lineage>
</organism>
<reference evidence="2" key="1">
    <citation type="submission" date="2019-07" db="EMBL/GenBank/DDBJ databases">
        <authorList>
            <person name="Dittberner H."/>
        </authorList>
    </citation>
    <scope>NUCLEOTIDE SEQUENCE [LARGE SCALE GENOMIC DNA]</scope>
</reference>
<evidence type="ECO:0000256" key="1">
    <source>
        <dbReference type="SAM" id="MobiDB-lite"/>
    </source>
</evidence>
<accession>A0A565AQ27</accession>
<dbReference type="OrthoDB" id="1021286at2759"/>
<comment type="caution">
    <text evidence="2">The sequence shown here is derived from an EMBL/GenBank/DDBJ whole genome shotgun (WGS) entry which is preliminary data.</text>
</comment>
<keyword evidence="3" id="KW-1185">Reference proteome</keyword>